<evidence type="ECO:0000256" key="1">
    <source>
        <dbReference type="SAM" id="Phobius"/>
    </source>
</evidence>
<keyword evidence="1" id="KW-0812">Transmembrane</keyword>
<feature type="transmembrane region" description="Helical" evidence="1">
    <location>
        <begin position="100"/>
        <end position="122"/>
    </location>
</feature>
<dbReference type="AlphaFoldDB" id="X1VL28"/>
<evidence type="ECO:0000313" key="2">
    <source>
        <dbReference type="EMBL" id="GAJ08900.1"/>
    </source>
</evidence>
<reference evidence="2" key="1">
    <citation type="journal article" date="2014" name="Front. Microbiol.">
        <title>High frequency of phylogenetically diverse reductive dehalogenase-homologous genes in deep subseafloor sedimentary metagenomes.</title>
        <authorList>
            <person name="Kawai M."/>
            <person name="Futagami T."/>
            <person name="Toyoda A."/>
            <person name="Takaki Y."/>
            <person name="Nishi S."/>
            <person name="Hori S."/>
            <person name="Arai W."/>
            <person name="Tsubouchi T."/>
            <person name="Morono Y."/>
            <person name="Uchiyama I."/>
            <person name="Ito T."/>
            <person name="Fujiyama A."/>
            <person name="Inagaki F."/>
            <person name="Takami H."/>
        </authorList>
    </citation>
    <scope>NUCLEOTIDE SEQUENCE</scope>
    <source>
        <strain evidence="2">Expedition CK06-06</strain>
    </source>
</reference>
<gene>
    <name evidence="2" type="ORF">S12H4_54273</name>
</gene>
<organism evidence="2">
    <name type="scientific">marine sediment metagenome</name>
    <dbReference type="NCBI Taxonomy" id="412755"/>
    <lineage>
        <taxon>unclassified sequences</taxon>
        <taxon>metagenomes</taxon>
        <taxon>ecological metagenomes</taxon>
    </lineage>
</organism>
<name>X1VL28_9ZZZZ</name>
<accession>X1VL28</accession>
<dbReference type="EMBL" id="BARW01034675">
    <property type="protein sequence ID" value="GAJ08900.1"/>
    <property type="molecule type" value="Genomic_DNA"/>
</dbReference>
<protein>
    <submittedName>
        <fullName evidence="2">Uncharacterized protein</fullName>
    </submittedName>
</protein>
<keyword evidence="1" id="KW-1133">Transmembrane helix</keyword>
<keyword evidence="1" id="KW-0472">Membrane</keyword>
<proteinExistence type="predicted"/>
<comment type="caution">
    <text evidence="2">The sequence shown here is derived from an EMBL/GenBank/DDBJ whole genome shotgun (WGS) entry which is preliminary data.</text>
</comment>
<sequence>MSFTLGVKNAPSPATLWMALLAVGEGPNMTEPLPLSERWVSSEPAPGPNWMDIACFDPEELLVQESMVYVTIEDGKSYTFDFETETLQEVTVPEVPEMSWLAILGGLGVLGIGGLALALIMIPSEKV</sequence>